<keyword evidence="10" id="KW-1185">Reference proteome</keyword>
<dbReference type="Proteomes" id="UP000000447">
    <property type="component" value="Chromosome"/>
</dbReference>
<dbReference type="PANTHER" id="PTHR33778">
    <property type="entry name" value="PROTEIN MGTC"/>
    <property type="match status" value="1"/>
</dbReference>
<dbReference type="HOGENOM" id="CLU_079292_1_0_0"/>
<feature type="domain" description="MgtC/SapB/SrpB/YhiD N-terminal" evidence="8">
    <location>
        <begin position="11"/>
        <end position="141"/>
    </location>
</feature>
<dbReference type="KEGG" id="tro:trd_1496"/>
<comment type="similarity">
    <text evidence="2">Belongs to the MgtC/SapB family.</text>
</comment>
<proteinExistence type="inferred from homology"/>
<keyword evidence="6 7" id="KW-0472">Membrane</keyword>
<keyword evidence="5 7" id="KW-1133">Transmembrane helix</keyword>
<name>B9KZM6_THERP</name>
<dbReference type="eggNOG" id="COG1285">
    <property type="taxonomic scope" value="Bacteria"/>
</dbReference>
<reference evidence="9 10" key="1">
    <citation type="journal article" date="2009" name="PLoS ONE">
        <title>Complete genome sequence of the aerobic CO-oxidizing thermophile Thermomicrobium roseum.</title>
        <authorList>
            <person name="Wu D."/>
            <person name="Raymond J."/>
            <person name="Wu M."/>
            <person name="Chatterji S."/>
            <person name="Ren Q."/>
            <person name="Graham J.E."/>
            <person name="Bryant D.A."/>
            <person name="Robb F."/>
            <person name="Colman A."/>
            <person name="Tallon L.J."/>
            <person name="Badger J.H."/>
            <person name="Madupu R."/>
            <person name="Ward N.L."/>
            <person name="Eisen J.A."/>
        </authorList>
    </citation>
    <scope>NUCLEOTIDE SEQUENCE [LARGE SCALE GENOMIC DNA]</scope>
    <source>
        <strain evidence="10">ATCC 27502 / DSM 5159 / P-2</strain>
    </source>
</reference>
<accession>B9KZM6</accession>
<keyword evidence="4 7" id="KW-0812">Transmembrane</keyword>
<evidence type="ECO:0000256" key="6">
    <source>
        <dbReference type="ARBA" id="ARBA00023136"/>
    </source>
</evidence>
<feature type="transmembrane region" description="Helical" evidence="7">
    <location>
        <begin position="118"/>
        <end position="136"/>
    </location>
</feature>
<evidence type="ECO:0000256" key="5">
    <source>
        <dbReference type="ARBA" id="ARBA00022989"/>
    </source>
</evidence>
<evidence type="ECO:0000256" key="2">
    <source>
        <dbReference type="ARBA" id="ARBA00009298"/>
    </source>
</evidence>
<evidence type="ECO:0000256" key="3">
    <source>
        <dbReference type="ARBA" id="ARBA00022475"/>
    </source>
</evidence>
<comment type="subcellular location">
    <subcellularLocation>
        <location evidence="1">Cell membrane</location>
        <topology evidence="1">Multi-pass membrane protein</topology>
    </subcellularLocation>
</comment>
<feature type="transmembrane region" description="Helical" evidence="7">
    <location>
        <begin position="7"/>
        <end position="23"/>
    </location>
</feature>
<sequence>MLSEAEAIVRLIIALLLGGLLGFERELSAKPAGLRTHMLVAEGAALFMVCSMLLMEQFSRPEVGILIDPSRIGSTIVTGVGFLGGGMILRARDRVFGLTTAAGIWVAAAIGMLVGAGYYVIAIVGTLLAVATIVFVRRIERYLRLPDQLRERPLDELSVEE</sequence>
<dbReference type="Pfam" id="PF02308">
    <property type="entry name" value="MgtC"/>
    <property type="match status" value="1"/>
</dbReference>
<dbReference type="PRINTS" id="PR01837">
    <property type="entry name" value="MGTCSAPBPROT"/>
</dbReference>
<evidence type="ECO:0000256" key="7">
    <source>
        <dbReference type="SAM" id="Phobius"/>
    </source>
</evidence>
<evidence type="ECO:0000256" key="4">
    <source>
        <dbReference type="ARBA" id="ARBA00022692"/>
    </source>
</evidence>
<keyword evidence="3" id="KW-1003">Cell membrane</keyword>
<evidence type="ECO:0000313" key="9">
    <source>
        <dbReference type="EMBL" id="ACM04602.1"/>
    </source>
</evidence>
<protein>
    <submittedName>
        <fullName evidence="9">MgtC family protein</fullName>
    </submittedName>
</protein>
<dbReference type="InterPro" id="IPR049177">
    <property type="entry name" value="MgtC_SapB_SrpB_YhiD_N"/>
</dbReference>
<organism evidence="9 10">
    <name type="scientific">Thermomicrobium roseum (strain ATCC 27502 / DSM 5159 / P-2)</name>
    <dbReference type="NCBI Taxonomy" id="309801"/>
    <lineage>
        <taxon>Bacteria</taxon>
        <taxon>Pseudomonadati</taxon>
        <taxon>Thermomicrobiota</taxon>
        <taxon>Thermomicrobia</taxon>
        <taxon>Thermomicrobiales</taxon>
        <taxon>Thermomicrobiaceae</taxon>
        <taxon>Thermomicrobium</taxon>
    </lineage>
</organism>
<evidence type="ECO:0000256" key="1">
    <source>
        <dbReference type="ARBA" id="ARBA00004651"/>
    </source>
</evidence>
<dbReference type="RefSeq" id="WP_015922443.1">
    <property type="nucleotide sequence ID" value="NC_011959.1"/>
</dbReference>
<evidence type="ECO:0000313" key="10">
    <source>
        <dbReference type="Proteomes" id="UP000000447"/>
    </source>
</evidence>
<dbReference type="AlphaFoldDB" id="B9KZM6"/>
<evidence type="ECO:0000259" key="8">
    <source>
        <dbReference type="Pfam" id="PF02308"/>
    </source>
</evidence>
<dbReference type="InterPro" id="IPR003416">
    <property type="entry name" value="MgtC/SapB/SrpB/YhiD_fam"/>
</dbReference>
<feature type="transmembrane region" description="Helical" evidence="7">
    <location>
        <begin position="35"/>
        <end position="55"/>
    </location>
</feature>
<dbReference type="GO" id="GO:0005886">
    <property type="term" value="C:plasma membrane"/>
    <property type="evidence" value="ECO:0007669"/>
    <property type="project" value="UniProtKB-SubCell"/>
</dbReference>
<gene>
    <name evidence="9" type="ordered locus">trd_1496</name>
</gene>
<dbReference type="PANTHER" id="PTHR33778:SF1">
    <property type="entry name" value="MAGNESIUM TRANSPORTER YHID-RELATED"/>
    <property type="match status" value="1"/>
</dbReference>
<dbReference type="STRING" id="309801.trd_1496"/>
<dbReference type="EMBL" id="CP001275">
    <property type="protein sequence ID" value="ACM04602.1"/>
    <property type="molecule type" value="Genomic_DNA"/>
</dbReference>